<sequence>MTAVADRATATTEGRDVSQAHADPGGPGTEPATGVRLRVLSYNVHSRRDDVDALVAVVRDLRPDVMIVQEGPRRFRWRQKAAALARSFGMVVAAGGLPSLGNVVLTTLRVRVVDTWCLRYPLTPGRHLRGAVFARCAVGPAAFVVAGSHLGTDPTERPGQAALFKEAMSGVGSPLIVGADLNENSGGAAWRTIADGLTDTALAADRADRLTFSCANPRDRIDALFVDPRIGVVDYDVVDTETSRRASDHFPVVADLMVPALG</sequence>
<dbReference type="STRING" id="405436.SAMN05444365_105127"/>
<accession>A0A1H3PZH7</accession>
<keyword evidence="3" id="KW-0255">Endonuclease</keyword>
<evidence type="ECO:0000313" key="3">
    <source>
        <dbReference type="EMBL" id="SDZ06446.1"/>
    </source>
</evidence>
<dbReference type="Pfam" id="PF03372">
    <property type="entry name" value="Exo_endo_phos"/>
    <property type="match status" value="1"/>
</dbReference>
<dbReference type="GO" id="GO:0004519">
    <property type="term" value="F:endonuclease activity"/>
    <property type="evidence" value="ECO:0007669"/>
    <property type="project" value="UniProtKB-KW"/>
</dbReference>
<dbReference type="InterPro" id="IPR005135">
    <property type="entry name" value="Endo/exonuclease/phosphatase"/>
</dbReference>
<dbReference type="Proteomes" id="UP000242415">
    <property type="component" value="Unassembled WGS sequence"/>
</dbReference>
<protein>
    <submittedName>
        <fullName evidence="3">Metal-dependent hydrolase, endonuclease/exonuclease/phosphatase family</fullName>
    </submittedName>
</protein>
<dbReference type="EMBL" id="FNPH01000005">
    <property type="protein sequence ID" value="SDZ06446.1"/>
    <property type="molecule type" value="Genomic_DNA"/>
</dbReference>
<gene>
    <name evidence="3" type="ORF">SAMN05444365_105127</name>
</gene>
<dbReference type="InterPro" id="IPR036691">
    <property type="entry name" value="Endo/exonu/phosph_ase_sf"/>
</dbReference>
<reference evidence="4" key="1">
    <citation type="submission" date="2016-10" db="EMBL/GenBank/DDBJ databases">
        <authorList>
            <person name="Varghese N."/>
            <person name="Submissions S."/>
        </authorList>
    </citation>
    <scope>NUCLEOTIDE SEQUENCE [LARGE SCALE GENOMIC DNA]</scope>
    <source>
        <strain evidence="4">DSM 45245</strain>
    </source>
</reference>
<feature type="region of interest" description="Disordered" evidence="1">
    <location>
        <begin position="1"/>
        <end position="33"/>
    </location>
</feature>
<dbReference type="AlphaFoldDB" id="A0A1H3PZH7"/>
<name>A0A1H3PZH7_9ACTN</name>
<evidence type="ECO:0000259" key="2">
    <source>
        <dbReference type="Pfam" id="PF03372"/>
    </source>
</evidence>
<proteinExistence type="predicted"/>
<dbReference type="Gene3D" id="3.60.10.10">
    <property type="entry name" value="Endonuclease/exonuclease/phosphatase"/>
    <property type="match status" value="1"/>
</dbReference>
<keyword evidence="3" id="KW-0378">Hydrolase</keyword>
<dbReference type="SUPFAM" id="SSF56219">
    <property type="entry name" value="DNase I-like"/>
    <property type="match status" value="1"/>
</dbReference>
<keyword evidence="3" id="KW-0540">Nuclease</keyword>
<organism evidence="3 4">
    <name type="scientific">Micromonospora pattaloongensis</name>
    <dbReference type="NCBI Taxonomy" id="405436"/>
    <lineage>
        <taxon>Bacteria</taxon>
        <taxon>Bacillati</taxon>
        <taxon>Actinomycetota</taxon>
        <taxon>Actinomycetes</taxon>
        <taxon>Micromonosporales</taxon>
        <taxon>Micromonosporaceae</taxon>
        <taxon>Micromonospora</taxon>
    </lineage>
</organism>
<keyword evidence="4" id="KW-1185">Reference proteome</keyword>
<evidence type="ECO:0000313" key="4">
    <source>
        <dbReference type="Proteomes" id="UP000242415"/>
    </source>
</evidence>
<evidence type="ECO:0000256" key="1">
    <source>
        <dbReference type="SAM" id="MobiDB-lite"/>
    </source>
</evidence>
<feature type="domain" description="Endonuclease/exonuclease/phosphatase" evidence="2">
    <location>
        <begin position="40"/>
        <end position="249"/>
    </location>
</feature>
<dbReference type="GO" id="GO:0004527">
    <property type="term" value="F:exonuclease activity"/>
    <property type="evidence" value="ECO:0007669"/>
    <property type="project" value="UniProtKB-KW"/>
</dbReference>
<keyword evidence="3" id="KW-0269">Exonuclease</keyword>